<accession>A0ABY8EN10</accession>
<dbReference type="InterPro" id="IPR050587">
    <property type="entry name" value="GNT1/Glycosyltrans_8"/>
</dbReference>
<sequence length="341" mass="38301">MREGTEPGSTGDRRPAPNGMPRQKNACWATLFTDARYLPCLAVFAQSLARHGSRYPLVVMVTEQVDPATRAILVKLGCTLRNIRHWDMDIGNDAMAFARFTNVWTKLRAFELTEYERVVLVDSDMLVCRNMDELMDVPLGTPERPAIAAGFACTCNPNRIPTYPSDWIPANCAFTPQSAPACHTQPPVLTRDSARTHHLLNGGLVVLEPSEAQVEALAAFVATHRARLATYRFPDQDLLADLYFGRFLPLPWKYNALKTLPRCHPALWSDDEVCNVHYILDKPWATGWPGPPDRDADAHLHGWWWAAYHALQREPARAGLTTDEWATHVAIHVHDAPRRGP</sequence>
<dbReference type="InterPro" id="IPR029044">
    <property type="entry name" value="Nucleotide-diphossugar_trans"/>
</dbReference>
<dbReference type="Proteomes" id="UP000818624">
    <property type="component" value="Chromosome 1"/>
</dbReference>
<feature type="compositionally biased region" description="Basic and acidic residues" evidence="1">
    <location>
        <begin position="1"/>
        <end position="15"/>
    </location>
</feature>
<reference evidence="2 3" key="1">
    <citation type="journal article" date="2020" name="Elife">
        <title>Loss of centromere function drives karyotype evolution in closely related Malassezia species.</title>
        <authorList>
            <person name="Sankaranarayanan S.R."/>
            <person name="Ianiri G."/>
            <person name="Coelho M.A."/>
            <person name="Reza M.H."/>
            <person name="Thimmappa B.C."/>
            <person name="Ganguly P."/>
            <person name="Vadnala R.N."/>
            <person name="Sun S."/>
            <person name="Siddharthan R."/>
            <person name="Tellgren-Roth C."/>
            <person name="Dawson T.L."/>
            <person name="Heitman J."/>
            <person name="Sanyal K."/>
        </authorList>
    </citation>
    <scope>NUCLEOTIDE SEQUENCE [LARGE SCALE GENOMIC DNA]</scope>
    <source>
        <strain evidence="2">CBS14141</strain>
    </source>
</reference>
<dbReference type="PANTHER" id="PTHR11183">
    <property type="entry name" value="GLYCOGENIN SUBFAMILY MEMBER"/>
    <property type="match status" value="1"/>
</dbReference>
<dbReference type="EMBL" id="CP046234">
    <property type="protein sequence ID" value="WFD46927.1"/>
    <property type="molecule type" value="Genomic_DNA"/>
</dbReference>
<evidence type="ECO:0000313" key="2">
    <source>
        <dbReference type="EMBL" id="WFD46927.1"/>
    </source>
</evidence>
<organism evidence="2 3">
    <name type="scientific">Malassezia furfur</name>
    <name type="common">Pityriasis versicolor infection agent</name>
    <name type="synonym">Pityrosporum furfur</name>
    <dbReference type="NCBI Taxonomy" id="55194"/>
    <lineage>
        <taxon>Eukaryota</taxon>
        <taxon>Fungi</taxon>
        <taxon>Dikarya</taxon>
        <taxon>Basidiomycota</taxon>
        <taxon>Ustilaginomycotina</taxon>
        <taxon>Malasseziomycetes</taxon>
        <taxon>Malasseziales</taxon>
        <taxon>Malasseziaceae</taxon>
        <taxon>Malassezia</taxon>
    </lineage>
</organism>
<protein>
    <submittedName>
        <fullName evidence="2">Uncharacterized protein</fullName>
    </submittedName>
</protein>
<gene>
    <name evidence="2" type="ORF">GLX27_001571</name>
</gene>
<keyword evidence="3" id="KW-1185">Reference proteome</keyword>
<evidence type="ECO:0000313" key="3">
    <source>
        <dbReference type="Proteomes" id="UP000818624"/>
    </source>
</evidence>
<name>A0ABY8EN10_MALFU</name>
<dbReference type="SUPFAM" id="SSF53448">
    <property type="entry name" value="Nucleotide-diphospho-sugar transferases"/>
    <property type="match status" value="1"/>
</dbReference>
<dbReference type="InterPro" id="IPR002495">
    <property type="entry name" value="Glyco_trans_8"/>
</dbReference>
<evidence type="ECO:0000256" key="1">
    <source>
        <dbReference type="SAM" id="MobiDB-lite"/>
    </source>
</evidence>
<feature type="region of interest" description="Disordered" evidence="1">
    <location>
        <begin position="1"/>
        <end position="21"/>
    </location>
</feature>
<proteinExistence type="predicted"/>
<dbReference type="Pfam" id="PF01501">
    <property type="entry name" value="Glyco_transf_8"/>
    <property type="match status" value="1"/>
</dbReference>
<dbReference type="Gene3D" id="3.90.550.10">
    <property type="entry name" value="Spore Coat Polysaccharide Biosynthesis Protein SpsA, Chain A"/>
    <property type="match status" value="1"/>
</dbReference>
<dbReference type="CDD" id="cd02537">
    <property type="entry name" value="GT8_Glycogenin"/>
    <property type="match status" value="1"/>
</dbReference>